<comment type="caution">
    <text evidence="2">The sequence shown here is derived from an EMBL/GenBank/DDBJ whole genome shotgun (WGS) entry which is preliminary data.</text>
</comment>
<dbReference type="EMBL" id="CANHGI010000001">
    <property type="protein sequence ID" value="CAI5439855.1"/>
    <property type="molecule type" value="Genomic_DNA"/>
</dbReference>
<evidence type="ECO:0000256" key="1">
    <source>
        <dbReference type="SAM" id="MobiDB-lite"/>
    </source>
</evidence>
<feature type="region of interest" description="Disordered" evidence="1">
    <location>
        <begin position="91"/>
        <end position="116"/>
    </location>
</feature>
<protein>
    <submittedName>
        <fullName evidence="2">Uncharacterized protein</fullName>
    </submittedName>
</protein>
<organism evidence="2 3">
    <name type="scientific">Caenorhabditis angaria</name>
    <dbReference type="NCBI Taxonomy" id="860376"/>
    <lineage>
        <taxon>Eukaryota</taxon>
        <taxon>Metazoa</taxon>
        <taxon>Ecdysozoa</taxon>
        <taxon>Nematoda</taxon>
        <taxon>Chromadorea</taxon>
        <taxon>Rhabditida</taxon>
        <taxon>Rhabditina</taxon>
        <taxon>Rhabditomorpha</taxon>
        <taxon>Rhabditoidea</taxon>
        <taxon>Rhabditidae</taxon>
        <taxon>Peloderinae</taxon>
        <taxon>Caenorhabditis</taxon>
    </lineage>
</organism>
<proteinExistence type="predicted"/>
<name>A0A9P1IAR4_9PELO</name>
<dbReference type="Proteomes" id="UP001152747">
    <property type="component" value="Unassembled WGS sequence"/>
</dbReference>
<dbReference type="AlphaFoldDB" id="A0A9P1IAR4"/>
<gene>
    <name evidence="2" type="ORF">CAMP_LOCUS2492</name>
</gene>
<reference evidence="2" key="1">
    <citation type="submission" date="2022-11" db="EMBL/GenBank/DDBJ databases">
        <authorList>
            <person name="Kikuchi T."/>
        </authorList>
    </citation>
    <scope>NUCLEOTIDE SEQUENCE</scope>
    <source>
        <strain evidence="2">PS1010</strain>
    </source>
</reference>
<sequence>MLLRQFGIKEKKRRDLVEELRNRNNRQQVELERQGQIIHDGERARNALADDLRDRDEQMGNLVDRNEDLDNRLNDLQNRNAAQDAQIQQLRNNARNQAPRRNNRPSSIARIHPNNL</sequence>
<keyword evidence="3" id="KW-1185">Reference proteome</keyword>
<accession>A0A9P1IAR4</accession>
<feature type="compositionally biased region" description="Low complexity" evidence="1">
    <location>
        <begin position="91"/>
        <end position="100"/>
    </location>
</feature>
<evidence type="ECO:0000313" key="3">
    <source>
        <dbReference type="Proteomes" id="UP001152747"/>
    </source>
</evidence>
<evidence type="ECO:0000313" key="2">
    <source>
        <dbReference type="EMBL" id="CAI5439855.1"/>
    </source>
</evidence>